<keyword evidence="3 6" id="KW-1133">Transmembrane helix</keyword>
<dbReference type="InterPro" id="IPR051572">
    <property type="entry name" value="VTC_Complex_Subunit"/>
</dbReference>
<reference evidence="8" key="1">
    <citation type="journal article" date="2020" name="Nat. Commun.">
        <title>Large-scale genome sequencing of mycorrhizal fungi provides insights into the early evolution of symbiotic traits.</title>
        <authorList>
            <person name="Miyauchi S."/>
            <person name="Kiss E."/>
            <person name="Kuo A."/>
            <person name="Drula E."/>
            <person name="Kohler A."/>
            <person name="Sanchez-Garcia M."/>
            <person name="Morin E."/>
            <person name="Andreopoulos B."/>
            <person name="Barry K.W."/>
            <person name="Bonito G."/>
            <person name="Buee M."/>
            <person name="Carver A."/>
            <person name="Chen C."/>
            <person name="Cichocki N."/>
            <person name="Clum A."/>
            <person name="Culley D."/>
            <person name="Crous P.W."/>
            <person name="Fauchery L."/>
            <person name="Girlanda M."/>
            <person name="Hayes R.D."/>
            <person name="Keri Z."/>
            <person name="LaButti K."/>
            <person name="Lipzen A."/>
            <person name="Lombard V."/>
            <person name="Magnuson J."/>
            <person name="Maillard F."/>
            <person name="Murat C."/>
            <person name="Nolan M."/>
            <person name="Ohm R.A."/>
            <person name="Pangilinan J."/>
            <person name="Pereira M.F."/>
            <person name="Perotto S."/>
            <person name="Peter M."/>
            <person name="Pfister S."/>
            <person name="Riley R."/>
            <person name="Sitrit Y."/>
            <person name="Stielow J.B."/>
            <person name="Szollosi G."/>
            <person name="Zifcakova L."/>
            <person name="Stursova M."/>
            <person name="Spatafora J.W."/>
            <person name="Tedersoo L."/>
            <person name="Vaario L.M."/>
            <person name="Yamada A."/>
            <person name="Yan M."/>
            <person name="Wang P."/>
            <person name="Xu J."/>
            <person name="Bruns T."/>
            <person name="Baldrian P."/>
            <person name="Vilgalys R."/>
            <person name="Dunand C."/>
            <person name="Henrissat B."/>
            <person name="Grigoriev I.V."/>
            <person name="Hibbett D."/>
            <person name="Nagy L.G."/>
            <person name="Martin F.M."/>
        </authorList>
    </citation>
    <scope>NUCLEOTIDE SEQUENCE</scope>
    <source>
        <strain evidence="8">UH-Tt-Lm1</strain>
    </source>
</reference>
<dbReference type="GO" id="GO:0000329">
    <property type="term" value="C:fungal-type vacuole membrane"/>
    <property type="evidence" value="ECO:0007669"/>
    <property type="project" value="TreeGrafter"/>
</dbReference>
<evidence type="ECO:0000256" key="1">
    <source>
        <dbReference type="ARBA" id="ARBA00004127"/>
    </source>
</evidence>
<gene>
    <name evidence="8" type="ORF">BJ322DRAFT_1113872</name>
</gene>
<feature type="region of interest" description="Disordered" evidence="5">
    <location>
        <begin position="1"/>
        <end position="31"/>
    </location>
</feature>
<name>A0A9P6H759_9AGAM</name>
<feature type="transmembrane region" description="Helical" evidence="6">
    <location>
        <begin position="155"/>
        <end position="171"/>
    </location>
</feature>
<evidence type="ECO:0000259" key="7">
    <source>
        <dbReference type="Pfam" id="PF02656"/>
    </source>
</evidence>
<organism evidence="8 9">
    <name type="scientific">Thelephora terrestris</name>
    <dbReference type="NCBI Taxonomy" id="56493"/>
    <lineage>
        <taxon>Eukaryota</taxon>
        <taxon>Fungi</taxon>
        <taxon>Dikarya</taxon>
        <taxon>Basidiomycota</taxon>
        <taxon>Agaricomycotina</taxon>
        <taxon>Agaricomycetes</taxon>
        <taxon>Thelephorales</taxon>
        <taxon>Thelephoraceae</taxon>
        <taxon>Thelephora</taxon>
    </lineage>
</organism>
<feature type="transmembrane region" description="Helical" evidence="6">
    <location>
        <begin position="125"/>
        <end position="143"/>
    </location>
</feature>
<dbReference type="Pfam" id="PF02656">
    <property type="entry name" value="DUF202"/>
    <property type="match status" value="1"/>
</dbReference>
<dbReference type="Proteomes" id="UP000736335">
    <property type="component" value="Unassembled WGS sequence"/>
</dbReference>
<dbReference type="InterPro" id="IPR003807">
    <property type="entry name" value="DUF202"/>
</dbReference>
<dbReference type="PANTHER" id="PTHR46140">
    <property type="entry name" value="VACUOLAR TRANSPORTER CHAPERONE 1-RELATED"/>
    <property type="match status" value="1"/>
</dbReference>
<feature type="domain" description="DUF202" evidence="7">
    <location>
        <begin position="116"/>
        <end position="178"/>
    </location>
</feature>
<evidence type="ECO:0000313" key="9">
    <source>
        <dbReference type="Proteomes" id="UP000736335"/>
    </source>
</evidence>
<dbReference type="OrthoDB" id="2243669at2759"/>
<reference evidence="8" key="2">
    <citation type="submission" date="2020-11" db="EMBL/GenBank/DDBJ databases">
        <authorList>
            <consortium name="DOE Joint Genome Institute"/>
            <person name="Kuo A."/>
            <person name="Miyauchi S."/>
            <person name="Kiss E."/>
            <person name="Drula E."/>
            <person name="Kohler A."/>
            <person name="Sanchez-Garcia M."/>
            <person name="Andreopoulos B."/>
            <person name="Barry K.W."/>
            <person name="Bonito G."/>
            <person name="Buee M."/>
            <person name="Carver A."/>
            <person name="Chen C."/>
            <person name="Cichocki N."/>
            <person name="Clum A."/>
            <person name="Culley D."/>
            <person name="Crous P.W."/>
            <person name="Fauchery L."/>
            <person name="Girlanda M."/>
            <person name="Hayes R."/>
            <person name="Keri Z."/>
            <person name="Labutti K."/>
            <person name="Lipzen A."/>
            <person name="Lombard V."/>
            <person name="Magnuson J."/>
            <person name="Maillard F."/>
            <person name="Morin E."/>
            <person name="Murat C."/>
            <person name="Nolan M."/>
            <person name="Ohm R."/>
            <person name="Pangilinan J."/>
            <person name="Pereira M."/>
            <person name="Perotto S."/>
            <person name="Peter M."/>
            <person name="Riley R."/>
            <person name="Sitrit Y."/>
            <person name="Stielow B."/>
            <person name="Szollosi G."/>
            <person name="Zifcakova L."/>
            <person name="Stursova M."/>
            <person name="Spatafora J.W."/>
            <person name="Tedersoo L."/>
            <person name="Vaario L.-M."/>
            <person name="Yamada A."/>
            <person name="Yan M."/>
            <person name="Wang P."/>
            <person name="Xu J."/>
            <person name="Bruns T."/>
            <person name="Baldrian P."/>
            <person name="Vilgalys R."/>
            <person name="Henrissat B."/>
            <person name="Grigoriev I.V."/>
            <person name="Hibbett D."/>
            <person name="Nagy L.G."/>
            <person name="Martin F.M."/>
        </authorList>
    </citation>
    <scope>NUCLEOTIDE SEQUENCE</scope>
    <source>
        <strain evidence="8">UH-Tt-Lm1</strain>
    </source>
</reference>
<keyword evidence="9" id="KW-1185">Reference proteome</keyword>
<evidence type="ECO:0000256" key="5">
    <source>
        <dbReference type="SAM" id="MobiDB-lite"/>
    </source>
</evidence>
<sequence length="228" mass="25402">MSEPTSPSSSTDGTSRLRSGSELSGHSRTDSGDGLIRRSWVAMTDMLSPFSPAALASLPKGLRTRPRYTRADRIPDTDADDEGNMPAVRDYHAINSLPPQVRVPKKIATPIKVEAKVWFANERTWVAYLNIGVLIGTFALALFNASRDEVARNFAYFYAVVSVGIITYGWIVYQHRISMIRRRDPGHFDQIVGLVIVSALLFFAILANFVIRVQELRRKVVPIPDDTP</sequence>
<dbReference type="GO" id="GO:0012505">
    <property type="term" value="C:endomembrane system"/>
    <property type="evidence" value="ECO:0007669"/>
    <property type="project" value="UniProtKB-SubCell"/>
</dbReference>
<accession>A0A9P6H759</accession>
<dbReference type="GO" id="GO:0033254">
    <property type="term" value="C:vacuolar transporter chaperone complex"/>
    <property type="evidence" value="ECO:0007669"/>
    <property type="project" value="TreeGrafter"/>
</dbReference>
<comment type="caution">
    <text evidence="8">The sequence shown here is derived from an EMBL/GenBank/DDBJ whole genome shotgun (WGS) entry which is preliminary data.</text>
</comment>
<evidence type="ECO:0000313" key="8">
    <source>
        <dbReference type="EMBL" id="KAF9779012.1"/>
    </source>
</evidence>
<feature type="compositionally biased region" description="Low complexity" evidence="5">
    <location>
        <begin position="1"/>
        <end position="14"/>
    </location>
</feature>
<dbReference type="AlphaFoldDB" id="A0A9P6H759"/>
<evidence type="ECO:0000256" key="4">
    <source>
        <dbReference type="ARBA" id="ARBA00023136"/>
    </source>
</evidence>
<keyword evidence="2 6" id="KW-0812">Transmembrane</keyword>
<comment type="subcellular location">
    <subcellularLocation>
        <location evidence="1">Endomembrane system</location>
        <topology evidence="1">Multi-pass membrane protein</topology>
    </subcellularLocation>
</comment>
<keyword evidence="4 6" id="KW-0472">Membrane</keyword>
<feature type="transmembrane region" description="Helical" evidence="6">
    <location>
        <begin position="191"/>
        <end position="211"/>
    </location>
</feature>
<protein>
    <recommendedName>
        <fullName evidence="7">DUF202 domain-containing protein</fullName>
    </recommendedName>
</protein>
<dbReference type="PANTHER" id="PTHR46140:SF2">
    <property type="entry name" value="VACUOLAR TRANSPORTER CHAPERONE 3 COMPLEX SUBUNIT 3-RELATED"/>
    <property type="match status" value="1"/>
</dbReference>
<dbReference type="EMBL" id="WIUZ02000021">
    <property type="protein sequence ID" value="KAF9779012.1"/>
    <property type="molecule type" value="Genomic_DNA"/>
</dbReference>
<evidence type="ECO:0000256" key="3">
    <source>
        <dbReference type="ARBA" id="ARBA00022989"/>
    </source>
</evidence>
<proteinExistence type="predicted"/>
<evidence type="ECO:0000256" key="2">
    <source>
        <dbReference type="ARBA" id="ARBA00022692"/>
    </source>
</evidence>
<evidence type="ECO:0000256" key="6">
    <source>
        <dbReference type="SAM" id="Phobius"/>
    </source>
</evidence>